<evidence type="ECO:0000256" key="7">
    <source>
        <dbReference type="ARBA" id="ARBA00023157"/>
    </source>
</evidence>
<evidence type="ECO:0000256" key="8">
    <source>
        <dbReference type="ARBA" id="ARBA00023284"/>
    </source>
</evidence>
<name>A0A837ICX0_9BACT</name>
<dbReference type="Gene3D" id="3.40.30.10">
    <property type="entry name" value="Glutaredoxin"/>
    <property type="match status" value="1"/>
</dbReference>
<gene>
    <name evidence="11" type="ORF">UW25_C0004G0059</name>
</gene>
<evidence type="ECO:0000256" key="4">
    <source>
        <dbReference type="ARBA" id="ARBA00022559"/>
    </source>
</evidence>
<dbReference type="PANTHER" id="PTHR10681:SF121">
    <property type="entry name" value="ALKYL HYDROPEROXIDE REDUCTASE C"/>
    <property type="match status" value="1"/>
</dbReference>
<evidence type="ECO:0000256" key="2">
    <source>
        <dbReference type="ARBA" id="ARBA00009796"/>
    </source>
</evidence>
<evidence type="ECO:0000256" key="9">
    <source>
        <dbReference type="PIRSR" id="PIRSR000239-1"/>
    </source>
</evidence>
<evidence type="ECO:0000313" key="12">
    <source>
        <dbReference type="Proteomes" id="UP000033815"/>
    </source>
</evidence>
<sequence>MKHKDMNECCGGCSVDMPMFAEIGHEIPNAEVEAFHNEEVKKIKLSDYRGKWLILFFYPADFTFVCPTELEEMADNYAEIQKLGGEVLSVSTDTVFVHKAWHDTSEAIKKIKFPMLSDTRRELCHMFGTYIPEEGLSLRGTFVVDPDGVLRIVEVNDNSVGRNAKELVRKLQAAKFVREHGGNVCPASWEPGDETLKPGLDLVGKI</sequence>
<dbReference type="InterPro" id="IPR000866">
    <property type="entry name" value="AhpC/TSA"/>
</dbReference>
<dbReference type="EMBL" id="LCHP01000004">
    <property type="protein sequence ID" value="KKT36731.1"/>
    <property type="molecule type" value="Genomic_DNA"/>
</dbReference>
<dbReference type="GO" id="GO:0045454">
    <property type="term" value="P:cell redox homeostasis"/>
    <property type="evidence" value="ECO:0007669"/>
    <property type="project" value="TreeGrafter"/>
</dbReference>
<dbReference type="GO" id="GO:0042744">
    <property type="term" value="P:hydrogen peroxide catabolic process"/>
    <property type="evidence" value="ECO:0007669"/>
    <property type="project" value="TreeGrafter"/>
</dbReference>
<proteinExistence type="inferred from homology"/>
<dbReference type="InterPro" id="IPR036249">
    <property type="entry name" value="Thioredoxin-like_sf"/>
</dbReference>
<dbReference type="GO" id="GO:0033554">
    <property type="term" value="P:cellular response to stress"/>
    <property type="evidence" value="ECO:0007669"/>
    <property type="project" value="TreeGrafter"/>
</dbReference>
<keyword evidence="3" id="KW-0963">Cytoplasm</keyword>
<dbReference type="PROSITE" id="PS51352">
    <property type="entry name" value="THIOREDOXIN_2"/>
    <property type="match status" value="1"/>
</dbReference>
<dbReference type="GO" id="GO:0006979">
    <property type="term" value="P:response to oxidative stress"/>
    <property type="evidence" value="ECO:0007669"/>
    <property type="project" value="TreeGrafter"/>
</dbReference>
<dbReference type="InterPro" id="IPR024706">
    <property type="entry name" value="Peroxiredoxin_AhpC-typ"/>
</dbReference>
<comment type="caution">
    <text evidence="11">The sequence shown here is derived from an EMBL/GenBank/DDBJ whole genome shotgun (WGS) entry which is preliminary data.</text>
</comment>
<comment type="similarity">
    <text evidence="2">Belongs to the peroxiredoxin family. AhpC/Prx1 subfamily.</text>
</comment>
<accession>A0A837ICX0</accession>
<comment type="subcellular location">
    <subcellularLocation>
        <location evidence="1">Cytoplasm</location>
    </subcellularLocation>
</comment>
<dbReference type="InterPro" id="IPR050217">
    <property type="entry name" value="Peroxiredoxin"/>
</dbReference>
<keyword evidence="5" id="KW-0049">Antioxidant</keyword>
<protein>
    <submittedName>
        <fullName evidence="11">2-cysteine peroxiredoxin</fullName>
    </submittedName>
</protein>
<dbReference type="Proteomes" id="UP000033815">
    <property type="component" value="Unassembled WGS sequence"/>
</dbReference>
<dbReference type="CDD" id="cd03015">
    <property type="entry name" value="PRX_Typ2cys"/>
    <property type="match status" value="1"/>
</dbReference>
<dbReference type="InterPro" id="IPR013766">
    <property type="entry name" value="Thioredoxin_domain"/>
</dbReference>
<dbReference type="InterPro" id="IPR019479">
    <property type="entry name" value="Peroxiredoxin_C"/>
</dbReference>
<keyword evidence="6" id="KW-0560">Oxidoreductase</keyword>
<dbReference type="GO" id="GO:0005829">
    <property type="term" value="C:cytosol"/>
    <property type="evidence" value="ECO:0007669"/>
    <property type="project" value="TreeGrafter"/>
</dbReference>
<dbReference type="AlphaFoldDB" id="A0A837ICX0"/>
<organism evidence="11 12">
    <name type="scientific">Candidatus Nomurabacteria bacterium GW2011_GWB1_44_12</name>
    <dbReference type="NCBI Taxonomy" id="1618748"/>
    <lineage>
        <taxon>Bacteria</taxon>
        <taxon>Candidatus Nomuraibacteriota</taxon>
    </lineage>
</organism>
<dbReference type="PANTHER" id="PTHR10681">
    <property type="entry name" value="THIOREDOXIN PEROXIDASE"/>
    <property type="match status" value="1"/>
</dbReference>
<reference evidence="11 12" key="1">
    <citation type="journal article" date="2015" name="Nature">
        <title>rRNA introns, odd ribosomes, and small enigmatic genomes across a large radiation of phyla.</title>
        <authorList>
            <person name="Brown C.T."/>
            <person name="Hug L.A."/>
            <person name="Thomas B.C."/>
            <person name="Sharon I."/>
            <person name="Castelle C.J."/>
            <person name="Singh A."/>
            <person name="Wilkins M.J."/>
            <person name="Williams K.H."/>
            <person name="Banfield J.F."/>
        </authorList>
    </citation>
    <scope>NUCLEOTIDE SEQUENCE [LARGE SCALE GENOMIC DNA]</scope>
</reference>
<feature type="domain" description="Thioredoxin" evidence="10">
    <location>
        <begin position="21"/>
        <end position="176"/>
    </location>
</feature>
<keyword evidence="7" id="KW-1015">Disulfide bond</keyword>
<dbReference type="Pfam" id="PF00578">
    <property type="entry name" value="AhpC-TSA"/>
    <property type="match status" value="1"/>
</dbReference>
<dbReference type="Pfam" id="PF10417">
    <property type="entry name" value="1-cysPrx_C"/>
    <property type="match status" value="1"/>
</dbReference>
<dbReference type="FunFam" id="3.40.30.10:FF:000002">
    <property type="entry name" value="Alkyl hydroperoxide reductase C"/>
    <property type="match status" value="1"/>
</dbReference>
<keyword evidence="8" id="KW-0676">Redox-active center</keyword>
<evidence type="ECO:0000259" key="10">
    <source>
        <dbReference type="PROSITE" id="PS51352"/>
    </source>
</evidence>
<evidence type="ECO:0000256" key="6">
    <source>
        <dbReference type="ARBA" id="ARBA00023002"/>
    </source>
</evidence>
<feature type="active site" description="Cysteine sulfenic acid (-SOH) intermediate; for peroxidase activity" evidence="9">
    <location>
        <position position="66"/>
    </location>
</feature>
<dbReference type="SUPFAM" id="SSF52833">
    <property type="entry name" value="Thioredoxin-like"/>
    <property type="match status" value="1"/>
</dbReference>
<keyword evidence="4" id="KW-0575">Peroxidase</keyword>
<dbReference type="PIRSF" id="PIRSF000239">
    <property type="entry name" value="AHPC"/>
    <property type="match status" value="1"/>
</dbReference>
<evidence type="ECO:0000313" key="11">
    <source>
        <dbReference type="EMBL" id="KKT36731.1"/>
    </source>
</evidence>
<dbReference type="GO" id="GO:0008379">
    <property type="term" value="F:thioredoxin peroxidase activity"/>
    <property type="evidence" value="ECO:0007669"/>
    <property type="project" value="TreeGrafter"/>
</dbReference>
<evidence type="ECO:0000256" key="3">
    <source>
        <dbReference type="ARBA" id="ARBA00022490"/>
    </source>
</evidence>
<evidence type="ECO:0000256" key="5">
    <source>
        <dbReference type="ARBA" id="ARBA00022862"/>
    </source>
</evidence>
<evidence type="ECO:0000256" key="1">
    <source>
        <dbReference type="ARBA" id="ARBA00004496"/>
    </source>
</evidence>